<dbReference type="EMBL" id="KN838716">
    <property type="protein sequence ID" value="KIJ96604.1"/>
    <property type="molecule type" value="Genomic_DNA"/>
</dbReference>
<accession>A0A0C9WKS7</accession>
<sequence length="506" mass="56720">MVQSSVDSGIFDKILENLAHDAPDLNSAASQYNKRTLAQLAICSKAFLEPALDHLWRRLDSLFPLLKLLQGFKSSDGIYVLRGIVTPDNWSRFDWYARRVKTFCHTGNPLGQAVAKHVYFRVSQLHSTPLLPSLQHLQFRHSTQDDFLTLGVCLFLSPSLQSIEFDGIKSDKLCGTFFDALICESAPLQSVTLRGQGLSKDTLDLVIRFQDILSLEIDGSFIDIDWLKRAGALPSLLHLNLNFNDSSISALDFDLGFRNVKELIITGPLPLVDSLLMHISTTHLEYFDCRVPAGVAKPAYEGLTYRIVTRWRETLRHFSIALISQGYPRDEFPATALLALGSLDHLRSVQVVNYVTSCLTDKIIVELASGWPEITELLLPDSPPGFSLPTVTSLQALAERCPHLTHLRTPFNDLAPELPPPSYGGPKHGLKTLTNARFIKPGDISDYLRLGRHIDRLFPGLKVVNKREAGHWGLDYVKWKELHDALSLCQTIRRETREEYESVGGV</sequence>
<dbReference type="AlphaFoldDB" id="A0A0C9WKS7"/>
<evidence type="ECO:0000313" key="2">
    <source>
        <dbReference type="Proteomes" id="UP000054477"/>
    </source>
</evidence>
<dbReference type="SUPFAM" id="SSF52047">
    <property type="entry name" value="RNI-like"/>
    <property type="match status" value="1"/>
</dbReference>
<reference evidence="1 2" key="1">
    <citation type="submission" date="2014-04" db="EMBL/GenBank/DDBJ databases">
        <authorList>
            <consortium name="DOE Joint Genome Institute"/>
            <person name="Kuo A."/>
            <person name="Kohler A."/>
            <person name="Nagy L.G."/>
            <person name="Floudas D."/>
            <person name="Copeland A."/>
            <person name="Barry K.W."/>
            <person name="Cichocki N."/>
            <person name="Veneault-Fourrey C."/>
            <person name="LaButti K."/>
            <person name="Lindquist E.A."/>
            <person name="Lipzen A."/>
            <person name="Lundell T."/>
            <person name="Morin E."/>
            <person name="Murat C."/>
            <person name="Sun H."/>
            <person name="Tunlid A."/>
            <person name="Henrissat B."/>
            <person name="Grigoriev I.V."/>
            <person name="Hibbett D.S."/>
            <person name="Martin F."/>
            <person name="Nordberg H.P."/>
            <person name="Cantor M.N."/>
            <person name="Hua S.X."/>
        </authorList>
    </citation>
    <scope>NUCLEOTIDE SEQUENCE [LARGE SCALE GENOMIC DNA]</scope>
    <source>
        <strain evidence="1 2">LaAM-08-1</strain>
    </source>
</reference>
<protein>
    <recommendedName>
        <fullName evidence="3">F-box domain-containing protein</fullName>
    </recommendedName>
</protein>
<name>A0A0C9WKS7_9AGAR</name>
<dbReference type="HOGENOM" id="CLU_021164_3_1_1"/>
<dbReference type="Proteomes" id="UP000054477">
    <property type="component" value="Unassembled WGS sequence"/>
</dbReference>
<organism evidence="1 2">
    <name type="scientific">Laccaria amethystina LaAM-08-1</name>
    <dbReference type="NCBI Taxonomy" id="1095629"/>
    <lineage>
        <taxon>Eukaryota</taxon>
        <taxon>Fungi</taxon>
        <taxon>Dikarya</taxon>
        <taxon>Basidiomycota</taxon>
        <taxon>Agaricomycotina</taxon>
        <taxon>Agaricomycetes</taxon>
        <taxon>Agaricomycetidae</taxon>
        <taxon>Agaricales</taxon>
        <taxon>Agaricineae</taxon>
        <taxon>Hydnangiaceae</taxon>
        <taxon>Laccaria</taxon>
    </lineage>
</organism>
<gene>
    <name evidence="1" type="ORF">K443DRAFT_106988</name>
</gene>
<dbReference type="InterPro" id="IPR032675">
    <property type="entry name" value="LRR_dom_sf"/>
</dbReference>
<evidence type="ECO:0000313" key="1">
    <source>
        <dbReference type="EMBL" id="KIJ96604.1"/>
    </source>
</evidence>
<proteinExistence type="predicted"/>
<evidence type="ECO:0008006" key="3">
    <source>
        <dbReference type="Google" id="ProtNLM"/>
    </source>
</evidence>
<reference evidence="2" key="2">
    <citation type="submission" date="2015-01" db="EMBL/GenBank/DDBJ databases">
        <title>Evolutionary Origins and Diversification of the Mycorrhizal Mutualists.</title>
        <authorList>
            <consortium name="DOE Joint Genome Institute"/>
            <consortium name="Mycorrhizal Genomics Consortium"/>
            <person name="Kohler A."/>
            <person name="Kuo A."/>
            <person name="Nagy L.G."/>
            <person name="Floudas D."/>
            <person name="Copeland A."/>
            <person name="Barry K.W."/>
            <person name="Cichocki N."/>
            <person name="Veneault-Fourrey C."/>
            <person name="LaButti K."/>
            <person name="Lindquist E.A."/>
            <person name="Lipzen A."/>
            <person name="Lundell T."/>
            <person name="Morin E."/>
            <person name="Murat C."/>
            <person name="Riley R."/>
            <person name="Ohm R."/>
            <person name="Sun H."/>
            <person name="Tunlid A."/>
            <person name="Henrissat B."/>
            <person name="Grigoriev I.V."/>
            <person name="Hibbett D.S."/>
            <person name="Martin F."/>
        </authorList>
    </citation>
    <scope>NUCLEOTIDE SEQUENCE [LARGE SCALE GENOMIC DNA]</scope>
    <source>
        <strain evidence="2">LaAM-08-1</strain>
    </source>
</reference>
<dbReference type="Gene3D" id="3.80.10.10">
    <property type="entry name" value="Ribonuclease Inhibitor"/>
    <property type="match status" value="1"/>
</dbReference>
<keyword evidence="2" id="KW-1185">Reference proteome</keyword>
<dbReference type="STRING" id="1095629.A0A0C9WKS7"/>
<dbReference type="OrthoDB" id="2631350at2759"/>